<evidence type="ECO:0000313" key="1">
    <source>
        <dbReference type="EMBL" id="QIM47378.1"/>
    </source>
</evidence>
<proteinExistence type="predicted"/>
<gene>
    <name evidence="1" type="ORF">GPZ88_09885</name>
</gene>
<keyword evidence="1" id="KW-0614">Plasmid</keyword>
<evidence type="ECO:0008006" key="3">
    <source>
        <dbReference type="Google" id="ProtNLM"/>
    </source>
</evidence>
<dbReference type="AlphaFoldDB" id="A0A6G8I2U2"/>
<accession>A0A6G8I2U2</accession>
<dbReference type="InterPro" id="IPR036249">
    <property type="entry name" value="Thioredoxin-like_sf"/>
</dbReference>
<dbReference type="KEGG" id="srum:GPZ88_09885"/>
<geneLocation type="plasmid" evidence="2">
    <name>p_cnu_g2</name>
</geneLocation>
<dbReference type="SUPFAM" id="SSF52833">
    <property type="entry name" value="Thioredoxin-like"/>
    <property type="match status" value="1"/>
</dbReference>
<organism evidence="1 2">
    <name type="scientific">Streptococcus ruminicola</name>
    <dbReference type="NCBI Taxonomy" id="2686210"/>
    <lineage>
        <taxon>Bacteria</taxon>
        <taxon>Bacillati</taxon>
        <taxon>Bacillota</taxon>
        <taxon>Bacilli</taxon>
        <taxon>Lactobacillales</taxon>
        <taxon>Streptococcaceae</taxon>
        <taxon>Streptococcus</taxon>
    </lineage>
</organism>
<dbReference type="Proteomes" id="UP000503166">
    <property type="component" value="Plasmid p_CNU_G2"/>
</dbReference>
<dbReference type="CDD" id="cd02947">
    <property type="entry name" value="TRX_family"/>
    <property type="match status" value="1"/>
</dbReference>
<dbReference type="EMBL" id="CP046920">
    <property type="protein sequence ID" value="QIM47378.1"/>
    <property type="molecule type" value="Genomic_DNA"/>
</dbReference>
<reference evidence="1 2" key="1">
    <citation type="submission" date="2019-12" db="EMBL/GenBank/DDBJ databases">
        <title>Complete genome sequence of Streptococcus sp. CNU G2 isolated frome Bos taurus coreanae.</title>
        <authorList>
            <person name="Park S.Y."/>
            <person name="Kim J.H."/>
            <person name="Seo S.W."/>
        </authorList>
    </citation>
    <scope>NUCLEOTIDE SEQUENCE [LARGE SCALE GENOMIC DNA]</scope>
    <source>
        <strain evidence="1 2">CNU G2</strain>
        <plasmid evidence="2">p_cnu_g2</plasmid>
    </source>
</reference>
<evidence type="ECO:0000313" key="2">
    <source>
        <dbReference type="Proteomes" id="UP000503166"/>
    </source>
</evidence>
<name>A0A6G8I2U2_9STRE</name>
<protein>
    <recommendedName>
        <fullName evidence="3">Thioredoxin</fullName>
    </recommendedName>
</protein>
<sequence length="129" mass="14439">MKQRFVAGEASALDLSLLKSRTERDWDPIYIFYRTGCSYCHQSIPRLLNQLSEEQKHRIIFLDLDKGNNGKFAAEFGIYHAPTAVISTKGVGGYKNYNISKLVKVSGDSATIDNDTIKHVVSATTLTIR</sequence>
<dbReference type="Gene3D" id="3.40.30.10">
    <property type="entry name" value="Glutaredoxin"/>
    <property type="match status" value="1"/>
</dbReference>